<evidence type="ECO:0000256" key="1">
    <source>
        <dbReference type="SAM" id="MobiDB-lite"/>
    </source>
</evidence>
<feature type="transmembrane region" description="Helical" evidence="2">
    <location>
        <begin position="291"/>
        <end position="314"/>
    </location>
</feature>
<dbReference type="PANTHER" id="PTHR22674:SF6">
    <property type="entry name" value="NTPASE KAP FAMILY P-LOOP DOMAIN-CONTAINING PROTEIN 1"/>
    <property type="match status" value="1"/>
</dbReference>
<evidence type="ECO:0000313" key="4">
    <source>
        <dbReference type="EMBL" id="WXB12641.1"/>
    </source>
</evidence>
<evidence type="ECO:0000259" key="3">
    <source>
        <dbReference type="Pfam" id="PF07693"/>
    </source>
</evidence>
<keyword evidence="2" id="KW-1133">Transmembrane helix</keyword>
<accession>A0ABZ2LU14</accession>
<dbReference type="EMBL" id="CP089984">
    <property type="protein sequence ID" value="WXB12641.1"/>
    <property type="molecule type" value="Genomic_DNA"/>
</dbReference>
<feature type="domain" description="KAP NTPase" evidence="3">
    <location>
        <begin position="176"/>
        <end position="539"/>
    </location>
</feature>
<organism evidence="4 5">
    <name type="scientific">Pendulispora albinea</name>
    <dbReference type="NCBI Taxonomy" id="2741071"/>
    <lineage>
        <taxon>Bacteria</taxon>
        <taxon>Pseudomonadati</taxon>
        <taxon>Myxococcota</taxon>
        <taxon>Myxococcia</taxon>
        <taxon>Myxococcales</taxon>
        <taxon>Sorangiineae</taxon>
        <taxon>Pendulisporaceae</taxon>
        <taxon>Pendulispora</taxon>
    </lineage>
</organism>
<keyword evidence="2" id="KW-0472">Membrane</keyword>
<keyword evidence="2" id="KW-0812">Transmembrane</keyword>
<dbReference type="SUPFAM" id="SSF52540">
    <property type="entry name" value="P-loop containing nucleoside triphosphate hydrolases"/>
    <property type="match status" value="1"/>
</dbReference>
<dbReference type="RefSeq" id="WP_394822262.1">
    <property type="nucleotide sequence ID" value="NZ_CP089984.1"/>
</dbReference>
<dbReference type="PANTHER" id="PTHR22674">
    <property type="entry name" value="NTPASE, KAP FAMILY P-LOOP DOMAIN-CONTAINING 1"/>
    <property type="match status" value="1"/>
</dbReference>
<proteinExistence type="predicted"/>
<dbReference type="Proteomes" id="UP001370348">
    <property type="component" value="Chromosome"/>
</dbReference>
<protein>
    <submittedName>
        <fullName evidence="4">KAP family NTPase</fullName>
    </submittedName>
</protein>
<dbReference type="InterPro" id="IPR052754">
    <property type="entry name" value="NTPase_KAP_P-loop"/>
</dbReference>
<name>A0ABZ2LU14_9BACT</name>
<keyword evidence="5" id="KW-1185">Reference proteome</keyword>
<dbReference type="InterPro" id="IPR027417">
    <property type="entry name" value="P-loop_NTPase"/>
</dbReference>
<reference evidence="4 5" key="1">
    <citation type="submission" date="2021-12" db="EMBL/GenBank/DDBJ databases">
        <title>Discovery of the Pendulisporaceae a myxobacterial family with distinct sporulation behavior and unique specialized metabolism.</title>
        <authorList>
            <person name="Garcia R."/>
            <person name="Popoff A."/>
            <person name="Bader C.D."/>
            <person name="Loehr J."/>
            <person name="Walesch S."/>
            <person name="Walt C."/>
            <person name="Boldt J."/>
            <person name="Bunk B."/>
            <person name="Haeckl F.J.F.P.J."/>
            <person name="Gunesch A.P."/>
            <person name="Birkelbach J."/>
            <person name="Nuebel U."/>
            <person name="Pietschmann T."/>
            <person name="Bach T."/>
            <person name="Mueller R."/>
        </authorList>
    </citation>
    <scope>NUCLEOTIDE SEQUENCE [LARGE SCALE GENOMIC DNA]</scope>
    <source>
        <strain evidence="4 5">MSr11954</strain>
    </source>
</reference>
<evidence type="ECO:0000256" key="2">
    <source>
        <dbReference type="SAM" id="Phobius"/>
    </source>
</evidence>
<dbReference type="Pfam" id="PF07693">
    <property type="entry name" value="KAP_NTPase"/>
    <property type="match status" value="1"/>
</dbReference>
<evidence type="ECO:0000313" key="5">
    <source>
        <dbReference type="Proteomes" id="UP001370348"/>
    </source>
</evidence>
<sequence>MLESVVVVAPRMAKRDDFARLGKLTDCPLVLVALPDGQENTDASAREGHLASGIEKCETARFIVLVQGNPATDADGHHRAFLTQLYARLSPKARRRSLSFDWQWTAPTGSSDGLLPSSPPWGRSAGDLANARDDDLRPLLEAGAPPPRTTDERPFEGMVMGDHPATDDRLGFEPAVGELASILSSEKLQLPLVVSIEGGWGAGKSSFMAQLRTELRKKATTNGKPLDTDPPGVVTIWFDAWAAEAQSSLLSRFVLGLLDEIQRREGLLTRGWNRLRLARRRFDLGTGWKDLAKLVTGLLVLSMGIAGAWASIAMRDASSWVAEKTAAGANALTIFSAAFGTVVGAVGIRRISKWAGSPFSIDLSKHLREPGYEAKTGFLDAFRRDLHRVIDVYAPSSTRIYVFIDDLDRCDPALVAELTQAINVLLGQAVPFVYVLGLDRQKVAAAIAAKYDKIAALVADPAEKGAPLAFGHAFLEKLIQLPYRVPAPTADALPSLVASDEHGSDTSLGAAVRLVARFLEFNPRRIKQFTNVLSLRVRLLAKMTSELRAGSRRPTLHALAKVIAIELRQPELIRDIAEDANLLNALVLGSGRGTETEAYRRWSAQSELMELLTATLPARAPDVVKVDREVSLLDVDFGSLLHLSPQSGAARDAPEVAMAPLVAVENYAREYERLRRAGPSSVSRTKMLTRLFDDVARIQRTTPLPPETIEELFSTEKEGNRIAALALCQSKQPPLSWTIALRVLDSPRSAFEDYQALRLLVQVWPLLDSPTRRRTARAVSHRRYTGPPIPRPDTSRWVMSETLLRMARSIELEDEIMIELPDQEPIRIELYRVRSFNALADRIYAALDGAVAPYSYGTDWVIRHGTNVLEHMRQINGEDPGEYVSDERSLRSLGVGAGDVLRVELLGHRAKRSIARSADDASRMVSPSFDP</sequence>
<dbReference type="InterPro" id="IPR011646">
    <property type="entry name" value="KAP_P-loop"/>
</dbReference>
<feature type="transmembrane region" description="Helical" evidence="2">
    <location>
        <begin position="326"/>
        <end position="348"/>
    </location>
</feature>
<feature type="region of interest" description="Disordered" evidence="1">
    <location>
        <begin position="109"/>
        <end position="156"/>
    </location>
</feature>
<gene>
    <name evidence="4" type="ORF">LZC94_32925</name>
</gene>